<evidence type="ECO:0000313" key="1">
    <source>
        <dbReference type="EMBL" id="HIZ47937.1"/>
    </source>
</evidence>
<dbReference type="Proteomes" id="UP000824031">
    <property type="component" value="Unassembled WGS sequence"/>
</dbReference>
<gene>
    <name evidence="1" type="ORF">H9810_04375</name>
</gene>
<accession>A0A9D2F2E2</accession>
<dbReference type="AlphaFoldDB" id="A0A9D2F2E2"/>
<reference evidence="1" key="1">
    <citation type="journal article" date="2021" name="PeerJ">
        <title>Extensive microbial diversity within the chicken gut microbiome revealed by metagenomics and culture.</title>
        <authorList>
            <person name="Gilroy R."/>
            <person name="Ravi A."/>
            <person name="Getino M."/>
            <person name="Pursley I."/>
            <person name="Horton D.L."/>
            <person name="Alikhan N.F."/>
            <person name="Baker D."/>
            <person name="Gharbi K."/>
            <person name="Hall N."/>
            <person name="Watson M."/>
            <person name="Adriaenssens E.M."/>
            <person name="Foster-Nyarko E."/>
            <person name="Jarju S."/>
            <person name="Secka A."/>
            <person name="Antonio M."/>
            <person name="Oren A."/>
            <person name="Chaudhuri R.R."/>
            <person name="La Ragione R."/>
            <person name="Hildebrand F."/>
            <person name="Pallen M.J."/>
        </authorList>
    </citation>
    <scope>NUCLEOTIDE SEQUENCE</scope>
    <source>
        <strain evidence="1">3436</strain>
    </source>
</reference>
<protein>
    <submittedName>
        <fullName evidence="1">DUF3793 family protein</fullName>
    </submittedName>
</protein>
<proteinExistence type="predicted"/>
<reference evidence="1" key="2">
    <citation type="submission" date="2021-04" db="EMBL/GenBank/DDBJ databases">
        <authorList>
            <person name="Gilroy R."/>
        </authorList>
    </citation>
    <scope>NUCLEOTIDE SEQUENCE</scope>
    <source>
        <strain evidence="1">3436</strain>
    </source>
</reference>
<evidence type="ECO:0000313" key="2">
    <source>
        <dbReference type="Proteomes" id="UP000824031"/>
    </source>
</evidence>
<sequence>MSEELIVRHGSPTLAGLKTGSLFSCACPDGAELCRTLRSWNRRLAPKGVRALGLRLLKGRALIYVYRPARLARDLERAEVRALLADRGYPTDATACVRTLCQRLRRTEEFPHEIGLFLSYPPEDVRGFIENRAGGFKCVGCWKVYGDAAAARALFGKYSHCTRVYCDRYARGVPLERLTVAG</sequence>
<organism evidence="1 2">
    <name type="scientific">Candidatus Gemmiger excrementavium</name>
    <dbReference type="NCBI Taxonomy" id="2838608"/>
    <lineage>
        <taxon>Bacteria</taxon>
        <taxon>Bacillati</taxon>
        <taxon>Bacillota</taxon>
        <taxon>Clostridia</taxon>
        <taxon>Eubacteriales</taxon>
        <taxon>Gemmiger</taxon>
    </lineage>
</organism>
<dbReference type="Pfam" id="PF12672">
    <property type="entry name" value="DUF3793"/>
    <property type="match status" value="1"/>
</dbReference>
<comment type="caution">
    <text evidence="1">The sequence shown here is derived from an EMBL/GenBank/DDBJ whole genome shotgun (WGS) entry which is preliminary data.</text>
</comment>
<dbReference type="EMBL" id="DXBO01000058">
    <property type="protein sequence ID" value="HIZ47937.1"/>
    <property type="molecule type" value="Genomic_DNA"/>
</dbReference>
<name>A0A9D2F2E2_9FIRM</name>
<dbReference type="InterPro" id="IPR024523">
    <property type="entry name" value="DUF3793"/>
</dbReference>